<dbReference type="AlphaFoldDB" id="A0A1L0D2P5"/>
<keyword evidence="2" id="KW-1185">Reference proteome</keyword>
<evidence type="ECO:0000313" key="1">
    <source>
        <dbReference type="EMBL" id="SGZ41439.1"/>
    </source>
</evidence>
<proteinExistence type="predicted"/>
<evidence type="ECO:0000313" key="2">
    <source>
        <dbReference type="Proteomes" id="UP000183365"/>
    </source>
</evidence>
<dbReference type="VEuPathDB" id="FungiDB:HGUI_03640"/>
<dbReference type="OrthoDB" id="189226at2759"/>
<reference evidence="2" key="1">
    <citation type="submission" date="2016-11" db="EMBL/GenBank/DDBJ databases">
        <authorList>
            <person name="Guldener U."/>
        </authorList>
    </citation>
    <scope>NUCLEOTIDE SEQUENCE [LARGE SCALE GENOMIC DNA]</scope>
</reference>
<gene>
    <name evidence="1" type="ORF">HGUI_03640</name>
</gene>
<accession>A0A1L0D2P5</accession>
<name>A0A1L0D2P5_9ASCO</name>
<sequence>MIQEFKHIVSSLQVLFIGDIHTYWYKLTTTDLISILSLLVHQFACYIIYKFLSLIDHGYNLYSFLAYIPFIRKTLILIKKIVKNTPIFGKVIAKQYCRLKSSTYLYDTATFTDWKTYFECLYWKKLIDKSIKNKNAHIRLVITGDLNTENKVDLYGLKFIMSNHRSIFDYVLLQYIFQDSKDIHIKPSYMLIWGKIIKIPGFQTILKIFLNDENYKLKTLNKDNYEKFLPLIVFPEVNVMTKEVKIVHDKLSLQNGTRVYKESLSPRYDFLLKLIDMMGDSQGNDKDYFYNVTLTYYKLDAIFPANDDHICLAHKQMCGYQYIKNPLSWYKAVLNFNQFKLFDQEKSKQQNQGKCKYQLLQIIPSLLECFFAFNRSEKQPLIIRVHIEKIPMAIFKDKSKKKIELFFENKFAAKDDVIQQFESSLKIKKTRKRSLKTSSVTSVRDK</sequence>
<dbReference type="EMBL" id="FQNF01000104">
    <property type="protein sequence ID" value="SGZ41439.1"/>
    <property type="molecule type" value="Genomic_DNA"/>
</dbReference>
<organism evidence="1 2">
    <name type="scientific">Hanseniaspora guilliermondii</name>
    <dbReference type="NCBI Taxonomy" id="56406"/>
    <lineage>
        <taxon>Eukaryota</taxon>
        <taxon>Fungi</taxon>
        <taxon>Dikarya</taxon>
        <taxon>Ascomycota</taxon>
        <taxon>Saccharomycotina</taxon>
        <taxon>Saccharomycetes</taxon>
        <taxon>Saccharomycodales</taxon>
        <taxon>Saccharomycodaceae</taxon>
        <taxon>Hanseniaspora</taxon>
    </lineage>
</organism>
<dbReference type="Proteomes" id="UP000183365">
    <property type="component" value="Unassembled WGS sequence"/>
</dbReference>
<protein>
    <recommendedName>
        <fullName evidence="3">Phospholipid/glycerol acyltransferase domain-containing protein</fullName>
    </recommendedName>
</protein>
<evidence type="ECO:0008006" key="3">
    <source>
        <dbReference type="Google" id="ProtNLM"/>
    </source>
</evidence>